<name>A0A3M7RPG4_BRAPC</name>
<accession>A0A3M7RPG4</accession>
<dbReference type="AlphaFoldDB" id="A0A3M7RPG4"/>
<dbReference type="Proteomes" id="UP000276133">
    <property type="component" value="Unassembled WGS sequence"/>
</dbReference>
<evidence type="ECO:0000313" key="1">
    <source>
        <dbReference type="EMBL" id="RNA25444.1"/>
    </source>
</evidence>
<dbReference type="EMBL" id="REGN01002927">
    <property type="protein sequence ID" value="RNA25444.1"/>
    <property type="molecule type" value="Genomic_DNA"/>
</dbReference>
<proteinExistence type="predicted"/>
<protein>
    <submittedName>
        <fullName evidence="1">Uncharacterized protein</fullName>
    </submittedName>
</protein>
<keyword evidence="2" id="KW-1185">Reference proteome</keyword>
<organism evidence="1 2">
    <name type="scientific">Brachionus plicatilis</name>
    <name type="common">Marine rotifer</name>
    <name type="synonym">Brachionus muelleri</name>
    <dbReference type="NCBI Taxonomy" id="10195"/>
    <lineage>
        <taxon>Eukaryota</taxon>
        <taxon>Metazoa</taxon>
        <taxon>Spiralia</taxon>
        <taxon>Gnathifera</taxon>
        <taxon>Rotifera</taxon>
        <taxon>Eurotatoria</taxon>
        <taxon>Monogononta</taxon>
        <taxon>Pseudotrocha</taxon>
        <taxon>Ploima</taxon>
        <taxon>Brachionidae</taxon>
        <taxon>Brachionus</taxon>
    </lineage>
</organism>
<sequence>MSMRFAISTTIRLLSHGLDGKTPKETNLKFALFLTVGGKSLRSNCNNAWFFQKLVSHHRTR</sequence>
<comment type="caution">
    <text evidence="1">The sequence shown here is derived from an EMBL/GenBank/DDBJ whole genome shotgun (WGS) entry which is preliminary data.</text>
</comment>
<gene>
    <name evidence="1" type="ORF">BpHYR1_050474</name>
</gene>
<reference evidence="1 2" key="1">
    <citation type="journal article" date="2018" name="Sci. Rep.">
        <title>Genomic signatures of local adaptation to the degree of environmental predictability in rotifers.</title>
        <authorList>
            <person name="Franch-Gras L."/>
            <person name="Hahn C."/>
            <person name="Garcia-Roger E.M."/>
            <person name="Carmona M.J."/>
            <person name="Serra M."/>
            <person name="Gomez A."/>
        </authorList>
    </citation>
    <scope>NUCLEOTIDE SEQUENCE [LARGE SCALE GENOMIC DNA]</scope>
    <source>
        <strain evidence="1">HYR1</strain>
    </source>
</reference>
<evidence type="ECO:0000313" key="2">
    <source>
        <dbReference type="Proteomes" id="UP000276133"/>
    </source>
</evidence>